<feature type="transmembrane region" description="Helical" evidence="2">
    <location>
        <begin position="572"/>
        <end position="592"/>
    </location>
</feature>
<dbReference type="GeneID" id="27704977"/>
<keyword evidence="2" id="KW-0472">Membrane</keyword>
<feature type="region of interest" description="Disordered" evidence="1">
    <location>
        <begin position="622"/>
        <end position="655"/>
    </location>
</feature>
<evidence type="ECO:0000256" key="2">
    <source>
        <dbReference type="SAM" id="Phobius"/>
    </source>
</evidence>
<dbReference type="PANTHER" id="PTHR35394:SF5">
    <property type="entry name" value="DUF3176 DOMAIN-CONTAINING PROTEIN"/>
    <property type="match status" value="1"/>
</dbReference>
<keyword evidence="2" id="KW-0812">Transmembrane</keyword>
<accession>A0A0D2H272</accession>
<protein>
    <submittedName>
        <fullName evidence="3">Uncharacterized protein</fullName>
    </submittedName>
</protein>
<dbReference type="HOGENOM" id="CLU_015092_4_1_1"/>
<feature type="transmembrane region" description="Helical" evidence="2">
    <location>
        <begin position="109"/>
        <end position="131"/>
    </location>
</feature>
<dbReference type="RefSeq" id="XP_016614082.1">
    <property type="nucleotide sequence ID" value="XM_016769757.1"/>
</dbReference>
<reference evidence="3" key="1">
    <citation type="submission" date="2015-01" db="EMBL/GenBank/DDBJ databases">
        <title>The Genome Sequence of Cladophialophora bantiana CBS 173.52.</title>
        <authorList>
            <consortium name="The Broad Institute Genomics Platform"/>
            <person name="Cuomo C."/>
            <person name="de Hoog S."/>
            <person name="Gorbushina A."/>
            <person name="Stielow B."/>
            <person name="Teixiera M."/>
            <person name="Abouelleil A."/>
            <person name="Chapman S.B."/>
            <person name="Priest M."/>
            <person name="Young S.K."/>
            <person name="Wortman J."/>
            <person name="Nusbaum C."/>
            <person name="Birren B."/>
        </authorList>
    </citation>
    <scope>NUCLEOTIDE SEQUENCE [LARGE SCALE GENOMIC DNA]</scope>
    <source>
        <strain evidence="3">CBS 173.52</strain>
    </source>
</reference>
<dbReference type="EMBL" id="KN847004">
    <property type="protein sequence ID" value="KIW87413.1"/>
    <property type="molecule type" value="Genomic_DNA"/>
</dbReference>
<evidence type="ECO:0000313" key="3">
    <source>
        <dbReference type="EMBL" id="KIW87413.1"/>
    </source>
</evidence>
<keyword evidence="2" id="KW-1133">Transmembrane helix</keyword>
<dbReference type="AlphaFoldDB" id="A0A0D2H272"/>
<feature type="compositionally biased region" description="Polar residues" evidence="1">
    <location>
        <begin position="636"/>
        <end position="645"/>
    </location>
</feature>
<feature type="region of interest" description="Disordered" evidence="1">
    <location>
        <begin position="36"/>
        <end position="63"/>
    </location>
</feature>
<organism evidence="3 4">
    <name type="scientific">Cladophialophora bantiana (strain ATCC 10958 / CBS 173.52 / CDC B-1940 / NIH 8579)</name>
    <name type="common">Xylohypha bantiana</name>
    <dbReference type="NCBI Taxonomy" id="1442370"/>
    <lineage>
        <taxon>Eukaryota</taxon>
        <taxon>Fungi</taxon>
        <taxon>Dikarya</taxon>
        <taxon>Ascomycota</taxon>
        <taxon>Pezizomycotina</taxon>
        <taxon>Eurotiomycetes</taxon>
        <taxon>Chaetothyriomycetidae</taxon>
        <taxon>Chaetothyriales</taxon>
        <taxon>Herpotrichiellaceae</taxon>
        <taxon>Cladophialophora</taxon>
    </lineage>
</organism>
<feature type="compositionally biased region" description="Polar residues" evidence="1">
    <location>
        <begin position="36"/>
        <end position="57"/>
    </location>
</feature>
<dbReference type="Pfam" id="PF11374">
    <property type="entry name" value="DUF3176"/>
    <property type="match status" value="1"/>
</dbReference>
<proteinExistence type="predicted"/>
<dbReference type="PANTHER" id="PTHR35394">
    <property type="entry name" value="DUF3176 DOMAIN-CONTAINING PROTEIN"/>
    <property type="match status" value="1"/>
</dbReference>
<evidence type="ECO:0000256" key="1">
    <source>
        <dbReference type="SAM" id="MobiDB-lite"/>
    </source>
</evidence>
<feature type="transmembrane region" description="Helical" evidence="2">
    <location>
        <begin position="73"/>
        <end position="97"/>
    </location>
</feature>
<dbReference type="Proteomes" id="UP000053789">
    <property type="component" value="Unassembled WGS sequence"/>
</dbReference>
<dbReference type="OrthoDB" id="5242705at2759"/>
<keyword evidence="4" id="KW-1185">Reference proteome</keyword>
<evidence type="ECO:0000313" key="4">
    <source>
        <dbReference type="Proteomes" id="UP000053789"/>
    </source>
</evidence>
<gene>
    <name evidence="3" type="ORF">Z519_12049</name>
</gene>
<dbReference type="InterPro" id="IPR021514">
    <property type="entry name" value="DUF3176"/>
</dbReference>
<name>A0A0D2H272_CLAB1</name>
<sequence>MPVDIYRQLWRRFTAGPAESSTDPLCDRSSNVDMEELSSSQSSTQNRVASHSTSSKGSPPRPSWWTRMSLDSWAWELSAALLCICILSAIAAILFVYDNRPVPDLPDGLTINAIVSLLAGFAKAALLAVLASAIRQEKWLWFIGKPRPLNTVDAFEEASRGPYGSVLLILSRRGSLRALLAASVTVLALGFEPFLQQVLNTVVRDTTVPSQPASIRTPTSYNESVIGNLGGSGLSLNALIGAFGGAAGAIPNPICPSGNCTWPAYNTLAMCTMCKDMTDTVKIGGDVYKINLTSHFEQFSQSNQTSSSTTWTPTYSFPHGNAVDVSVSLDLSLASGVQWFVSYPRRVVWPLNIDPAPDSHWGKSWDNKSYAGIASPLFAMGYLDINTTSSFDQLVVQGATECAFTPCVRTMDTAVRSGTTISHATATDYGTIIINQNQPDGRILTGWNAEVNGTNYFAYDAGNDDAQGRAFLLIQALRIALEGNTTYSYGGYWYSDPAQQGDIFNFSSTSFSQVSGPWSSAGQQAIDGNGNFSDIVDGVGRALTGRFQQLQDSVAAGTTLHSEAVIIVRWQWISYPLALVVLGLAGLVLTIISTHRNRMAVWKESTLPLLFRHIAPAVELRQTHSTPPSGLDRPSKTFSFSNTISGPPDSNKVSSIVTQASEEQVQLRRRDSFWVLDSDPRSDSSCKGHLAQQQV</sequence>